<dbReference type="GO" id="GO:0008233">
    <property type="term" value="F:peptidase activity"/>
    <property type="evidence" value="ECO:0007669"/>
    <property type="project" value="UniProtKB-KW"/>
</dbReference>
<keyword evidence="2" id="KW-0378">Hydrolase</keyword>
<name>D5SJZ4_STRCL</name>
<dbReference type="GO" id="GO:0006508">
    <property type="term" value="P:proteolysis"/>
    <property type="evidence" value="ECO:0007669"/>
    <property type="project" value="UniProtKB-KW"/>
</dbReference>
<feature type="region of interest" description="Disordered" evidence="1">
    <location>
        <begin position="159"/>
        <end position="192"/>
    </location>
</feature>
<evidence type="ECO:0000313" key="3">
    <source>
        <dbReference type="Proteomes" id="UP000002357"/>
    </source>
</evidence>
<reference evidence="2 3" key="1">
    <citation type="journal article" date="2010" name="Genome Biol. Evol.">
        <title>The sequence of a 1.8-mb bacterial linear plasmid reveals a rich evolutionary reservoir of secondary metabolic pathways.</title>
        <authorList>
            <person name="Medema M.H."/>
            <person name="Trefzer A."/>
            <person name="Kovalchuk A."/>
            <person name="van den Berg M."/>
            <person name="Mueller U."/>
            <person name="Heijne W."/>
            <person name="Wu L."/>
            <person name="Alam M.T."/>
            <person name="Ronning C.M."/>
            <person name="Nierman W.C."/>
            <person name="Bovenberg R.A.L."/>
            <person name="Breitling R."/>
            <person name="Takano E."/>
        </authorList>
    </citation>
    <scope>NUCLEOTIDE SEQUENCE [LARGE SCALE GENOMIC DNA]</scope>
    <source>
        <strain evidence="2">ATCC 27064</strain>
        <plasmid evidence="2 3">pSCL4</plasmid>
    </source>
</reference>
<organism evidence="2 3">
    <name type="scientific">Streptomyces clavuligerus</name>
    <dbReference type="NCBI Taxonomy" id="1901"/>
    <lineage>
        <taxon>Bacteria</taxon>
        <taxon>Bacillati</taxon>
        <taxon>Actinomycetota</taxon>
        <taxon>Actinomycetes</taxon>
        <taxon>Kitasatosporales</taxon>
        <taxon>Streptomycetaceae</taxon>
        <taxon>Streptomyces</taxon>
    </lineage>
</organism>
<feature type="region of interest" description="Disordered" evidence="1">
    <location>
        <begin position="65"/>
        <end position="118"/>
    </location>
</feature>
<sequence length="690" mass="71916">MAPSDGASHHLGMPSALHASGPEGAGVRRQDQPGGTARAAARWGVTLSTVLALAMGLAPGGSTAVAAPSYGTGTGTGTGTGADTEVRSVTLGDGGRITTSANGRALSHEPAEGRAQGPLMLQTSSATGGRVHALSLDAARDITAGRQDARRYDITELTGRQTAASGGTTAAERTGRDRTPEAAPKPGRKPVTHTLTIDFIGRDGAPSRDFASRIQGFSGAATGIFPPVDASSGTATLQVPPGRYGLEAIRRDHPSDPKAATDVLIQPWLEVTGDTRVTVDARTTRPTRLTPPDPRATHVMSELNYRVTVGEHYMGFAMSSRTADIRTAHIGPEVTDGSLTQAWTAMWAQGTTDYNLALGEVESRRLVTGKTRHFTDGELATVRTRAGLSGADGAQGEISAVGVTPGRMFPMVPIRELPLPTTRTQRLSTVPGTSWALGTKQRQALPGSPPWAREASYSTPLREYAPGSHRVETFNTGVFSPLLGDDRDGVTRDGNVLQGSLPLLADGAGHRGGSALSSARTTLHRDGVLIGENDDPLSGAPGRGFTVPPGDASYTLATSVTRDPAVARAASRMDASWTFRSRETTAPERLPVSVARFHTPVDLRSTAPAGARQHVAVGLQGPAARPGNLASLTVDVSYDGGATWKSTPVTDRRFQVVNPAAGKGISFRATFTDRGGNKGTVTVVDAYHGR</sequence>
<geneLocation type="plasmid" evidence="2 3">
    <name>pSCL4</name>
</geneLocation>
<evidence type="ECO:0000313" key="2">
    <source>
        <dbReference type="EMBL" id="EFG04237.2"/>
    </source>
</evidence>
<feature type="region of interest" description="Disordered" evidence="1">
    <location>
        <begin position="1"/>
        <end position="39"/>
    </location>
</feature>
<dbReference type="eggNOG" id="COG1404">
    <property type="taxonomic scope" value="Bacteria"/>
</dbReference>
<keyword evidence="2" id="KW-0645">Protease</keyword>
<accession>D5SJZ4</accession>
<feature type="compositionally biased region" description="Polar residues" evidence="1">
    <location>
        <begin position="159"/>
        <end position="168"/>
    </location>
</feature>
<dbReference type="Proteomes" id="UP000002357">
    <property type="component" value="Plasmid pSCL4"/>
</dbReference>
<protein>
    <submittedName>
        <fullName evidence="2">Subtilisin-like protease</fullName>
    </submittedName>
</protein>
<dbReference type="AlphaFoldDB" id="D5SJZ4"/>
<proteinExistence type="predicted"/>
<keyword evidence="2" id="KW-0614">Plasmid</keyword>
<gene>
    <name evidence="2" type="ORF">SCLAV_p0750</name>
</gene>
<evidence type="ECO:0000256" key="1">
    <source>
        <dbReference type="SAM" id="MobiDB-lite"/>
    </source>
</evidence>
<dbReference type="EMBL" id="CM000914">
    <property type="protein sequence ID" value="EFG04237.2"/>
    <property type="molecule type" value="Genomic_DNA"/>
</dbReference>
<keyword evidence="3" id="KW-1185">Reference proteome</keyword>